<evidence type="ECO:0000256" key="4">
    <source>
        <dbReference type="HAMAP-Rule" id="MF_00108"/>
    </source>
</evidence>
<keyword evidence="2 4" id="KW-0548">Nucleotidyltransferase</keyword>
<evidence type="ECO:0000313" key="5">
    <source>
        <dbReference type="EMBL" id="MSS36694.1"/>
    </source>
</evidence>
<comment type="similarity">
    <text evidence="4">Belongs to the IspD/TarI cytidylyltransferase family. IspD subfamily.</text>
</comment>
<dbReference type="EC" id="2.7.7.60" evidence="4"/>
<dbReference type="PANTHER" id="PTHR32125">
    <property type="entry name" value="2-C-METHYL-D-ERYTHRITOL 4-PHOSPHATE CYTIDYLYLTRANSFERASE, CHLOROPLASTIC"/>
    <property type="match status" value="1"/>
</dbReference>
<dbReference type="GO" id="GO:0019288">
    <property type="term" value="P:isopentenyl diphosphate biosynthetic process, methylerythritol 4-phosphate pathway"/>
    <property type="evidence" value="ECO:0007669"/>
    <property type="project" value="UniProtKB-UniRule"/>
</dbReference>
<keyword evidence="1 4" id="KW-0808">Transferase</keyword>
<dbReference type="SUPFAM" id="SSF53448">
    <property type="entry name" value="Nucleotide-diphospho-sugar transferases"/>
    <property type="match status" value="1"/>
</dbReference>
<dbReference type="UniPathway" id="UPA00056">
    <property type="reaction ID" value="UER00093"/>
</dbReference>
<keyword evidence="3 4" id="KW-0414">Isoprene biosynthesis</keyword>
<comment type="function">
    <text evidence="4">Catalyzes the formation of 4-diphosphocytidyl-2-C-methyl-D-erythritol from CTP and 2-C-methyl-D-erythritol 4-phosphate (MEP).</text>
</comment>
<comment type="pathway">
    <text evidence="4">Isoprenoid biosynthesis; isopentenyl diphosphate biosynthesis via DXP pathway; isopentenyl diphosphate from 1-deoxy-D-xylulose 5-phosphate: step 2/6.</text>
</comment>
<dbReference type="EMBL" id="VUMD01000007">
    <property type="protein sequence ID" value="MSS36694.1"/>
    <property type="molecule type" value="Genomic_DNA"/>
</dbReference>
<dbReference type="Proteomes" id="UP000429958">
    <property type="component" value="Unassembled WGS sequence"/>
</dbReference>
<name>A0A7X2NKS0_9CLOT</name>
<accession>A0A7X2NKS0</accession>
<feature type="site" description="Transition state stabilizer" evidence="4">
    <location>
        <position position="25"/>
    </location>
</feature>
<dbReference type="PANTHER" id="PTHR32125:SF4">
    <property type="entry name" value="2-C-METHYL-D-ERYTHRITOL 4-PHOSPHATE CYTIDYLYLTRANSFERASE, CHLOROPLASTIC"/>
    <property type="match status" value="1"/>
</dbReference>
<keyword evidence="6" id="KW-1185">Reference proteome</keyword>
<feature type="site" description="Positions MEP for the nucleophilic attack" evidence="4">
    <location>
        <position position="229"/>
    </location>
</feature>
<evidence type="ECO:0000313" key="6">
    <source>
        <dbReference type="Proteomes" id="UP000429958"/>
    </source>
</evidence>
<dbReference type="GO" id="GO:0050518">
    <property type="term" value="F:2-C-methyl-D-erythritol 4-phosphate cytidylyltransferase activity"/>
    <property type="evidence" value="ECO:0007669"/>
    <property type="project" value="UniProtKB-UniRule"/>
</dbReference>
<dbReference type="InterPro" id="IPR050088">
    <property type="entry name" value="IspD/TarI_cytidylyltransf_bact"/>
</dbReference>
<dbReference type="Pfam" id="PF01128">
    <property type="entry name" value="IspD"/>
    <property type="match status" value="1"/>
</dbReference>
<feature type="site" description="Positions MEP for the nucleophilic attack" evidence="4">
    <location>
        <position position="171"/>
    </location>
</feature>
<evidence type="ECO:0000256" key="1">
    <source>
        <dbReference type="ARBA" id="ARBA00022679"/>
    </source>
</evidence>
<dbReference type="FunFam" id="3.90.550.10:FF:000003">
    <property type="entry name" value="2-C-methyl-D-erythritol 4-phosphate cytidylyltransferase"/>
    <property type="match status" value="1"/>
</dbReference>
<dbReference type="NCBIfam" id="TIGR00453">
    <property type="entry name" value="ispD"/>
    <property type="match status" value="1"/>
</dbReference>
<dbReference type="AlphaFoldDB" id="A0A7X2NKS0"/>
<dbReference type="RefSeq" id="WP_154472148.1">
    <property type="nucleotide sequence ID" value="NZ_DBEWUL010000169.1"/>
</dbReference>
<dbReference type="Gene3D" id="3.90.550.10">
    <property type="entry name" value="Spore Coat Polysaccharide Biosynthesis Protein SpsA, Chain A"/>
    <property type="match status" value="1"/>
</dbReference>
<dbReference type="InterPro" id="IPR001228">
    <property type="entry name" value="IspD"/>
</dbReference>
<proteinExistence type="inferred from homology"/>
<sequence length="259" mass="28765">MKKKYCSAIVLAAGKGSRMGTETAKQYLELGGRPMVVYGLEAFQNSPLIDEIIFITDKEHLEYCKREIVQAYGLSKVSYVGVGGSERYESVWKALGVLTGFGGWEPEKVWESRQNGYVFIHDGARPFATPEMIGRAYEAVCRWGACAVGMPVKDTIKLVDENGCVVSCPKRSLVWQAQTPQAFSVPLIVNAYEKQIQEDCSLITDDAMVVEAQTGIKVHMVRGSYENIKITTPEDLAVAEALLQNRKRDCKNLEQEKPG</sequence>
<evidence type="ECO:0000256" key="3">
    <source>
        <dbReference type="ARBA" id="ARBA00023229"/>
    </source>
</evidence>
<comment type="catalytic activity">
    <reaction evidence="4">
        <text>2-C-methyl-D-erythritol 4-phosphate + CTP + H(+) = 4-CDP-2-C-methyl-D-erythritol + diphosphate</text>
        <dbReference type="Rhea" id="RHEA:13429"/>
        <dbReference type="ChEBI" id="CHEBI:15378"/>
        <dbReference type="ChEBI" id="CHEBI:33019"/>
        <dbReference type="ChEBI" id="CHEBI:37563"/>
        <dbReference type="ChEBI" id="CHEBI:57823"/>
        <dbReference type="ChEBI" id="CHEBI:58262"/>
        <dbReference type="EC" id="2.7.7.60"/>
    </reaction>
</comment>
<comment type="caution">
    <text evidence="5">The sequence shown here is derived from an EMBL/GenBank/DDBJ whole genome shotgun (WGS) entry which is preliminary data.</text>
</comment>
<dbReference type="InterPro" id="IPR034683">
    <property type="entry name" value="IspD/TarI"/>
</dbReference>
<gene>
    <name evidence="4 5" type="primary">ispD</name>
    <name evidence="5" type="ORF">FYJ39_08970</name>
</gene>
<dbReference type="HAMAP" id="MF_00108">
    <property type="entry name" value="IspD"/>
    <property type="match status" value="1"/>
</dbReference>
<protein>
    <recommendedName>
        <fullName evidence="4">2-C-methyl-D-erythritol 4-phosphate cytidylyltransferase</fullName>
        <ecNumber evidence="4">2.7.7.60</ecNumber>
    </recommendedName>
    <alternativeName>
        <fullName evidence="4">4-diphosphocytidyl-2C-methyl-D-erythritol synthase</fullName>
    </alternativeName>
    <alternativeName>
        <fullName evidence="4">MEP cytidylyltransferase</fullName>
        <shortName evidence="4">MCT</shortName>
    </alternativeName>
</protein>
<dbReference type="InterPro" id="IPR029044">
    <property type="entry name" value="Nucleotide-diphossugar_trans"/>
</dbReference>
<evidence type="ECO:0000256" key="2">
    <source>
        <dbReference type="ARBA" id="ARBA00022695"/>
    </source>
</evidence>
<reference evidence="5 6" key="1">
    <citation type="submission" date="2019-08" db="EMBL/GenBank/DDBJ databases">
        <title>In-depth cultivation of the pig gut microbiome towards novel bacterial diversity and tailored functional studies.</title>
        <authorList>
            <person name="Wylensek D."/>
            <person name="Hitch T.C.A."/>
            <person name="Clavel T."/>
        </authorList>
    </citation>
    <scope>NUCLEOTIDE SEQUENCE [LARGE SCALE GENOMIC DNA]</scope>
    <source>
        <strain evidence="5 6">WCA-389-WT-23D1</strain>
    </source>
</reference>
<feature type="site" description="Transition state stabilizer" evidence="4">
    <location>
        <position position="18"/>
    </location>
</feature>
<organism evidence="5 6">
    <name type="scientific">Clostridium porci</name>
    <dbReference type="NCBI Taxonomy" id="2605778"/>
    <lineage>
        <taxon>Bacteria</taxon>
        <taxon>Bacillati</taxon>
        <taxon>Bacillota</taxon>
        <taxon>Clostridia</taxon>
        <taxon>Eubacteriales</taxon>
        <taxon>Clostridiaceae</taxon>
        <taxon>Clostridium</taxon>
    </lineage>
</organism>
<dbReference type="CDD" id="cd02516">
    <property type="entry name" value="CDP-ME_synthetase"/>
    <property type="match status" value="1"/>
</dbReference>